<dbReference type="EMBL" id="JARKNE010000010">
    <property type="protein sequence ID" value="KAK5793204.1"/>
    <property type="molecule type" value="Genomic_DNA"/>
</dbReference>
<comment type="caution">
    <text evidence="1">The sequence shown here is derived from an EMBL/GenBank/DDBJ whole genome shotgun (WGS) entry which is preliminary data.</text>
</comment>
<accession>A0ABR0NG12</accession>
<name>A0ABR0NG12_GOSAR</name>
<organism evidence="1 2">
    <name type="scientific">Gossypium arboreum</name>
    <name type="common">Tree cotton</name>
    <name type="synonym">Gossypium nanking</name>
    <dbReference type="NCBI Taxonomy" id="29729"/>
    <lineage>
        <taxon>Eukaryota</taxon>
        <taxon>Viridiplantae</taxon>
        <taxon>Streptophyta</taxon>
        <taxon>Embryophyta</taxon>
        <taxon>Tracheophyta</taxon>
        <taxon>Spermatophyta</taxon>
        <taxon>Magnoliopsida</taxon>
        <taxon>eudicotyledons</taxon>
        <taxon>Gunneridae</taxon>
        <taxon>Pentapetalae</taxon>
        <taxon>rosids</taxon>
        <taxon>malvids</taxon>
        <taxon>Malvales</taxon>
        <taxon>Malvaceae</taxon>
        <taxon>Malvoideae</taxon>
        <taxon>Gossypium</taxon>
    </lineage>
</organism>
<reference evidence="1 2" key="1">
    <citation type="submission" date="2023-03" db="EMBL/GenBank/DDBJ databases">
        <title>WGS of Gossypium arboreum.</title>
        <authorList>
            <person name="Yu D."/>
        </authorList>
    </citation>
    <scope>NUCLEOTIDE SEQUENCE [LARGE SCALE GENOMIC DNA]</scope>
    <source>
        <tissue evidence="1">Leaf</tissue>
    </source>
</reference>
<sequence length="67" mass="7571">MHEQRPDSPDDGTMRGTRYGCVGVALLRRTKVASGRTARGWGLYGAWRLQYLAKARVSEVFWAIWAS</sequence>
<evidence type="ECO:0000313" key="2">
    <source>
        <dbReference type="Proteomes" id="UP001358586"/>
    </source>
</evidence>
<gene>
    <name evidence="1" type="ORF">PVK06_034342</name>
</gene>
<keyword evidence="2" id="KW-1185">Reference proteome</keyword>
<evidence type="ECO:0000313" key="1">
    <source>
        <dbReference type="EMBL" id="KAK5793204.1"/>
    </source>
</evidence>
<protein>
    <submittedName>
        <fullName evidence="1">Uncharacterized protein</fullName>
    </submittedName>
</protein>
<dbReference type="Proteomes" id="UP001358586">
    <property type="component" value="Chromosome 10"/>
</dbReference>
<proteinExistence type="predicted"/>